<gene>
    <name evidence="2" type="ORF">F7731_13000</name>
</gene>
<evidence type="ECO:0000259" key="1">
    <source>
        <dbReference type="Pfam" id="PF02897"/>
    </source>
</evidence>
<dbReference type="PANTHER" id="PTHR42881:SF2">
    <property type="entry name" value="PROLYL ENDOPEPTIDASE"/>
    <property type="match status" value="1"/>
</dbReference>
<dbReference type="Gene3D" id="2.130.10.120">
    <property type="entry name" value="Prolyl oligopeptidase, N-terminal domain"/>
    <property type="match status" value="1"/>
</dbReference>
<accession>A0A6L3V6T8</accession>
<sequence length="77" mass="9029">MNNRLKELWDYPKYYVPKKHGEFYYYLKNSGTNNQPILYRAKRLEAIEETEEVIIDVNSLADDGTITITNLSFHADG</sequence>
<dbReference type="InterPro" id="IPR029058">
    <property type="entry name" value="AB_hydrolase_fold"/>
</dbReference>
<feature type="domain" description="Peptidase S9A N-terminal" evidence="1">
    <location>
        <begin position="2"/>
        <end position="77"/>
    </location>
</feature>
<reference evidence="2 3" key="1">
    <citation type="journal article" date="2016" name="Antonie Van Leeuwenhoek">
        <title>Bacillus depressus sp. nov., isolated from soil of a sunflower field.</title>
        <authorList>
            <person name="Wei X."/>
            <person name="Xin D."/>
            <person name="Xin Y."/>
            <person name="Zhang H."/>
            <person name="Wang T."/>
            <person name="Zhang J."/>
        </authorList>
    </citation>
    <scope>NUCLEOTIDE SEQUENCE [LARGE SCALE GENOMIC DNA]</scope>
    <source>
        <strain evidence="2 3">BZ1</strain>
    </source>
</reference>
<dbReference type="Proteomes" id="UP000481030">
    <property type="component" value="Unassembled WGS sequence"/>
</dbReference>
<dbReference type="Gene3D" id="3.40.50.1820">
    <property type="entry name" value="alpha/beta hydrolase"/>
    <property type="match status" value="1"/>
</dbReference>
<dbReference type="InterPro" id="IPR023302">
    <property type="entry name" value="Pept_S9A_N"/>
</dbReference>
<dbReference type="OrthoDB" id="9801421at2"/>
<dbReference type="AlphaFoldDB" id="A0A6L3V6T8"/>
<organism evidence="2 3">
    <name type="scientific">Cytobacillus depressus</name>
    <dbReference type="NCBI Taxonomy" id="1602942"/>
    <lineage>
        <taxon>Bacteria</taxon>
        <taxon>Bacillati</taxon>
        <taxon>Bacillota</taxon>
        <taxon>Bacilli</taxon>
        <taxon>Bacillales</taxon>
        <taxon>Bacillaceae</taxon>
        <taxon>Cytobacillus</taxon>
    </lineage>
</organism>
<dbReference type="Pfam" id="PF02897">
    <property type="entry name" value="Peptidase_S9_N"/>
    <property type="match status" value="1"/>
</dbReference>
<evidence type="ECO:0000313" key="2">
    <source>
        <dbReference type="EMBL" id="KAB2334917.1"/>
    </source>
</evidence>
<keyword evidence="3" id="KW-1185">Reference proteome</keyword>
<dbReference type="EMBL" id="WBOS01000005">
    <property type="protein sequence ID" value="KAB2334917.1"/>
    <property type="molecule type" value="Genomic_DNA"/>
</dbReference>
<evidence type="ECO:0000313" key="3">
    <source>
        <dbReference type="Proteomes" id="UP000481030"/>
    </source>
</evidence>
<dbReference type="InterPro" id="IPR051167">
    <property type="entry name" value="Prolyl_oligopep/macrocyclase"/>
</dbReference>
<proteinExistence type="predicted"/>
<protein>
    <recommendedName>
        <fullName evidence="1">Peptidase S9A N-terminal domain-containing protein</fullName>
    </recommendedName>
</protein>
<dbReference type="GO" id="GO:0004252">
    <property type="term" value="F:serine-type endopeptidase activity"/>
    <property type="evidence" value="ECO:0007669"/>
    <property type="project" value="InterPro"/>
</dbReference>
<dbReference type="SUPFAM" id="SSF50993">
    <property type="entry name" value="Peptidase/esterase 'gauge' domain"/>
    <property type="match status" value="1"/>
</dbReference>
<name>A0A6L3V6T8_9BACI</name>
<comment type="caution">
    <text evidence="2">The sequence shown here is derived from an EMBL/GenBank/DDBJ whole genome shotgun (WGS) entry which is preliminary data.</text>
</comment>
<dbReference type="GO" id="GO:0005829">
    <property type="term" value="C:cytosol"/>
    <property type="evidence" value="ECO:0007669"/>
    <property type="project" value="TreeGrafter"/>
</dbReference>
<dbReference type="GO" id="GO:0070012">
    <property type="term" value="F:oligopeptidase activity"/>
    <property type="evidence" value="ECO:0007669"/>
    <property type="project" value="TreeGrafter"/>
</dbReference>
<dbReference type="PANTHER" id="PTHR42881">
    <property type="entry name" value="PROLYL ENDOPEPTIDASE"/>
    <property type="match status" value="1"/>
</dbReference>